<protein>
    <submittedName>
        <fullName evidence="1">Uncharacterized protein</fullName>
    </submittedName>
</protein>
<dbReference type="EMBL" id="LAZR01000298">
    <property type="protein sequence ID" value="KKN76233.1"/>
    <property type="molecule type" value="Genomic_DNA"/>
</dbReference>
<dbReference type="AlphaFoldDB" id="A0A0F9WDC5"/>
<gene>
    <name evidence="1" type="ORF">LCGC14_0372590</name>
</gene>
<reference evidence="1" key="1">
    <citation type="journal article" date="2015" name="Nature">
        <title>Complex archaea that bridge the gap between prokaryotes and eukaryotes.</title>
        <authorList>
            <person name="Spang A."/>
            <person name="Saw J.H."/>
            <person name="Jorgensen S.L."/>
            <person name="Zaremba-Niedzwiedzka K."/>
            <person name="Martijn J."/>
            <person name="Lind A.E."/>
            <person name="van Eijk R."/>
            <person name="Schleper C."/>
            <person name="Guy L."/>
            <person name="Ettema T.J."/>
        </authorList>
    </citation>
    <scope>NUCLEOTIDE SEQUENCE</scope>
</reference>
<comment type="caution">
    <text evidence="1">The sequence shown here is derived from an EMBL/GenBank/DDBJ whole genome shotgun (WGS) entry which is preliminary data.</text>
</comment>
<name>A0A0F9WDC5_9ZZZZ</name>
<sequence>MSDDWDYCCFKCNIGFSIQSDKDIDEPINFCVFCGGEDIQ</sequence>
<proteinExistence type="predicted"/>
<organism evidence="1">
    <name type="scientific">marine sediment metagenome</name>
    <dbReference type="NCBI Taxonomy" id="412755"/>
    <lineage>
        <taxon>unclassified sequences</taxon>
        <taxon>metagenomes</taxon>
        <taxon>ecological metagenomes</taxon>
    </lineage>
</organism>
<evidence type="ECO:0000313" key="1">
    <source>
        <dbReference type="EMBL" id="KKN76233.1"/>
    </source>
</evidence>
<accession>A0A0F9WDC5</accession>